<evidence type="ECO:0000256" key="4">
    <source>
        <dbReference type="ARBA" id="ARBA00022989"/>
    </source>
</evidence>
<evidence type="ECO:0000313" key="9">
    <source>
        <dbReference type="Proteomes" id="UP000198287"/>
    </source>
</evidence>
<feature type="transmembrane region" description="Helical" evidence="6">
    <location>
        <begin position="770"/>
        <end position="790"/>
    </location>
</feature>
<dbReference type="PANTHER" id="PTHR46641:SF2">
    <property type="entry name" value="FMRFAMIDE RECEPTOR"/>
    <property type="match status" value="1"/>
</dbReference>
<keyword evidence="3 6" id="KW-0812">Transmembrane</keyword>
<dbReference type="AlphaFoldDB" id="A0A226D6K3"/>
<dbReference type="Gene3D" id="1.20.1070.10">
    <property type="entry name" value="Rhodopsin 7-helix transmembrane proteins"/>
    <property type="match status" value="2"/>
</dbReference>
<feature type="transmembrane region" description="Helical" evidence="6">
    <location>
        <begin position="499"/>
        <end position="519"/>
    </location>
</feature>
<feature type="transmembrane region" description="Helical" evidence="6">
    <location>
        <begin position="531"/>
        <end position="550"/>
    </location>
</feature>
<dbReference type="CDD" id="cd14978">
    <property type="entry name" value="7tmA_FMRFamide_R-like"/>
    <property type="match status" value="2"/>
</dbReference>
<feature type="domain" description="G-protein coupled receptors family 1 profile" evidence="7">
    <location>
        <begin position="516"/>
        <end position="783"/>
    </location>
</feature>
<dbReference type="SUPFAM" id="SSF81321">
    <property type="entry name" value="Family A G protein-coupled receptor-like"/>
    <property type="match status" value="2"/>
</dbReference>
<comment type="similarity">
    <text evidence="2">Belongs to the G-protein coupled receptor 1 family.</text>
</comment>
<dbReference type="InterPro" id="IPR052954">
    <property type="entry name" value="GPCR-Ligand_Int"/>
</dbReference>
<sequence>MTLAEDDYDFFRLKGCQLNGSGNKPEINTVDSAQTYFPLFPLGFLIVVVTLGGITGNVISAYVLTRKKLRSSSYSVLTLGLTLVDTVYLIVKLMRYGLLSIFSQFQIFNDYTNVFLPMYGPYLRPLTFTAHTASTYMTIAIAFDRYLVISRPHTARRLCTTKKARLLAMIMILFSVLYNIPRWFEYHTVTCTSEDEDGEGEIRYQMVISELREGNKYYRKYYIFWAYITIMFFFPVITLTIINYLVWKGLKDIKKGGLTLSTTQSRDTSFSTMLIGVVIVFLICNLDYLVLDLLDYTGYRYPTIWNDVGNFLLTVNSAVNFLIYCLCGHKFRDELSSIFDNLGCMDCSRALGTQSQDIFTTTVVVASTSLHLISSPNYLFVPENNSTNTSTTTFSSLLVSLVSGENETTVPNSATDSSTEGVISLQENYTSTISHSQLENGLGLQIRGLFQQNLTSECHTTSTLLTTMGAGSGQNGPETSFLLTNDTFDEAMVKNSVEFLPLGLALWIVCLFGLVGNLLSAMVLRRPKMKSTYSILTLGLTFCDMVYLLMKLLRYGLLSLFAYYGMTNSYTEVIYPICGPCIRALTFTSQCGSTYFTVALSIDRYISVCWPVKARFLCTKRRAYLLGGLVMVFSILYNATRWLEFYTEVSTVFNETLNANVTTYTMEISALRRKPLYKSLYIFWGYFLVIFFIPFTSLSFFNYKIFKEVRRSNKARRKLTSFQKREISFAMMLVSIVALFLICSLDYLVIDLLTYFNQAYPPFWDQLGNFLLTVNSAGNFIIYCAFGRKFRQEFVAMMRQVVLCRREARPQRVEFGSMRIIPDLISGNEAGMRPEGEVGIALARNTNKYSSVRSECHCQRTVYL</sequence>
<dbReference type="Proteomes" id="UP000198287">
    <property type="component" value="Unassembled WGS sequence"/>
</dbReference>
<evidence type="ECO:0000313" key="8">
    <source>
        <dbReference type="EMBL" id="OXA40484.1"/>
    </source>
</evidence>
<dbReference type="EMBL" id="LNIX01000033">
    <property type="protein sequence ID" value="OXA40484.1"/>
    <property type="molecule type" value="Genomic_DNA"/>
</dbReference>
<organism evidence="8 9">
    <name type="scientific">Folsomia candida</name>
    <name type="common">Springtail</name>
    <dbReference type="NCBI Taxonomy" id="158441"/>
    <lineage>
        <taxon>Eukaryota</taxon>
        <taxon>Metazoa</taxon>
        <taxon>Ecdysozoa</taxon>
        <taxon>Arthropoda</taxon>
        <taxon>Hexapoda</taxon>
        <taxon>Collembola</taxon>
        <taxon>Entomobryomorpha</taxon>
        <taxon>Isotomoidea</taxon>
        <taxon>Isotomidae</taxon>
        <taxon>Proisotominae</taxon>
        <taxon>Folsomia</taxon>
    </lineage>
</organism>
<dbReference type="Pfam" id="PF10324">
    <property type="entry name" value="7TM_GPCR_Srw"/>
    <property type="match status" value="1"/>
</dbReference>
<dbReference type="OrthoDB" id="10011262at2759"/>
<feature type="transmembrane region" description="Helical" evidence="6">
    <location>
        <begin position="308"/>
        <end position="327"/>
    </location>
</feature>
<evidence type="ECO:0000256" key="3">
    <source>
        <dbReference type="ARBA" id="ARBA00022692"/>
    </source>
</evidence>
<dbReference type="GO" id="GO:0016020">
    <property type="term" value="C:membrane"/>
    <property type="evidence" value="ECO:0007669"/>
    <property type="project" value="UniProtKB-SubCell"/>
</dbReference>
<keyword evidence="4 6" id="KW-1133">Transmembrane helix</keyword>
<dbReference type="GO" id="GO:0008528">
    <property type="term" value="F:G protein-coupled peptide receptor activity"/>
    <property type="evidence" value="ECO:0007669"/>
    <property type="project" value="InterPro"/>
</dbReference>
<feature type="transmembrane region" description="Helical" evidence="6">
    <location>
        <begin position="681"/>
        <end position="706"/>
    </location>
</feature>
<feature type="transmembrane region" description="Helical" evidence="6">
    <location>
        <begin position="164"/>
        <end position="180"/>
    </location>
</feature>
<gene>
    <name evidence="8" type="ORF">Fcan01_24755</name>
</gene>
<accession>A0A226D6K3</accession>
<dbReference type="Pfam" id="PF00001">
    <property type="entry name" value="7tm_1"/>
    <property type="match status" value="1"/>
</dbReference>
<comment type="caution">
    <text evidence="8">The sequence shown here is derived from an EMBL/GenBank/DDBJ whole genome shotgun (WGS) entry which is preliminary data.</text>
</comment>
<proteinExistence type="inferred from homology"/>
<dbReference type="OMA" id="YCALTPI"/>
<dbReference type="PANTHER" id="PTHR46641">
    <property type="entry name" value="FMRFAMIDE RECEPTOR-RELATED"/>
    <property type="match status" value="1"/>
</dbReference>
<evidence type="ECO:0000259" key="7">
    <source>
        <dbReference type="PROSITE" id="PS50262"/>
    </source>
</evidence>
<feature type="transmembrane region" description="Helical" evidence="6">
    <location>
        <begin position="222"/>
        <end position="247"/>
    </location>
</feature>
<keyword evidence="8" id="KW-0675">Receptor</keyword>
<evidence type="ECO:0000256" key="2">
    <source>
        <dbReference type="ARBA" id="ARBA00010663"/>
    </source>
</evidence>
<feature type="transmembrane region" description="Helical" evidence="6">
    <location>
        <begin position="623"/>
        <end position="640"/>
    </location>
</feature>
<dbReference type="PROSITE" id="PS50262">
    <property type="entry name" value="G_PROTEIN_RECEP_F1_2"/>
    <property type="match status" value="2"/>
</dbReference>
<dbReference type="InterPro" id="IPR017452">
    <property type="entry name" value="GPCR_Rhodpsn_7TM"/>
</dbReference>
<keyword evidence="9" id="KW-1185">Reference proteome</keyword>
<feature type="domain" description="G-protein coupled receptors family 1 profile" evidence="7">
    <location>
        <begin position="56"/>
        <end position="324"/>
    </location>
</feature>
<protein>
    <submittedName>
        <fullName evidence="8">FMRFamide receptor</fullName>
    </submittedName>
</protein>
<evidence type="ECO:0000256" key="5">
    <source>
        <dbReference type="ARBA" id="ARBA00023136"/>
    </source>
</evidence>
<feature type="transmembrane region" description="Helical" evidence="6">
    <location>
        <begin position="39"/>
        <end position="64"/>
    </location>
</feature>
<keyword evidence="5 6" id="KW-0472">Membrane</keyword>
<comment type="subcellular location">
    <subcellularLocation>
        <location evidence="1">Membrane</location>
    </subcellularLocation>
</comment>
<reference evidence="8 9" key="1">
    <citation type="submission" date="2015-12" db="EMBL/GenBank/DDBJ databases">
        <title>The genome of Folsomia candida.</title>
        <authorList>
            <person name="Faddeeva A."/>
            <person name="Derks M.F."/>
            <person name="Anvar Y."/>
            <person name="Smit S."/>
            <person name="Van Straalen N."/>
            <person name="Roelofs D."/>
        </authorList>
    </citation>
    <scope>NUCLEOTIDE SEQUENCE [LARGE SCALE GENOMIC DNA]</scope>
    <source>
        <strain evidence="8 9">VU population</strain>
        <tissue evidence="8">Whole body</tissue>
    </source>
</reference>
<dbReference type="PRINTS" id="PR00237">
    <property type="entry name" value="GPCRRHODOPSN"/>
</dbReference>
<feature type="transmembrane region" description="Helical" evidence="6">
    <location>
        <begin position="727"/>
        <end position="750"/>
    </location>
</feature>
<evidence type="ECO:0000256" key="6">
    <source>
        <dbReference type="SAM" id="Phobius"/>
    </source>
</evidence>
<dbReference type="InterPro" id="IPR019427">
    <property type="entry name" value="7TM_GPCR_serpentine_rcpt_Srw"/>
</dbReference>
<name>A0A226D6K3_FOLCA</name>
<evidence type="ECO:0000256" key="1">
    <source>
        <dbReference type="ARBA" id="ARBA00004370"/>
    </source>
</evidence>
<feature type="transmembrane region" description="Helical" evidence="6">
    <location>
        <begin position="76"/>
        <end position="102"/>
    </location>
</feature>
<feature type="transmembrane region" description="Helical" evidence="6">
    <location>
        <begin position="268"/>
        <end position="288"/>
    </location>
</feature>
<dbReference type="InterPro" id="IPR000276">
    <property type="entry name" value="GPCR_Rhodpsn"/>
</dbReference>
<feature type="transmembrane region" description="Helical" evidence="6">
    <location>
        <begin position="122"/>
        <end position="143"/>
    </location>
</feature>